<protein>
    <submittedName>
        <fullName evidence="3">Diguanylate cyclase with PAS/PAC sensor</fullName>
    </submittedName>
</protein>
<dbReference type="RefSeq" id="WP_179979505.1">
    <property type="nucleotide sequence ID" value="NZ_LT608333.1"/>
</dbReference>
<dbReference type="InterPro" id="IPR052155">
    <property type="entry name" value="Biofilm_reg_signaling"/>
</dbReference>
<dbReference type="InterPro" id="IPR043128">
    <property type="entry name" value="Rev_trsase/Diguanyl_cyclase"/>
</dbReference>
<accession>A0A212L0E1</accession>
<dbReference type="InterPro" id="IPR029787">
    <property type="entry name" value="Nucleotide_cyclase"/>
</dbReference>
<dbReference type="InterPro" id="IPR001610">
    <property type="entry name" value="PAC"/>
</dbReference>
<dbReference type="InterPro" id="IPR035965">
    <property type="entry name" value="PAS-like_dom_sf"/>
</dbReference>
<dbReference type="InterPro" id="IPR000014">
    <property type="entry name" value="PAS"/>
</dbReference>
<dbReference type="InterPro" id="IPR000700">
    <property type="entry name" value="PAS-assoc_C"/>
</dbReference>
<feature type="domain" description="GGDEF" evidence="2">
    <location>
        <begin position="304"/>
        <end position="435"/>
    </location>
</feature>
<evidence type="ECO:0000259" key="1">
    <source>
        <dbReference type="PROSITE" id="PS50113"/>
    </source>
</evidence>
<dbReference type="SUPFAM" id="SSF55073">
    <property type="entry name" value="Nucleotide cyclase"/>
    <property type="match status" value="1"/>
</dbReference>
<reference evidence="3" key="1">
    <citation type="submission" date="2016-08" db="EMBL/GenBank/DDBJ databases">
        <authorList>
            <person name="Seilhamer J.J."/>
        </authorList>
    </citation>
    <scope>NUCLEOTIDE SEQUENCE</scope>
    <source>
        <strain evidence="3">86-1</strain>
    </source>
</reference>
<dbReference type="PROSITE" id="PS50887">
    <property type="entry name" value="GGDEF"/>
    <property type="match status" value="1"/>
</dbReference>
<evidence type="ECO:0000259" key="2">
    <source>
        <dbReference type="PROSITE" id="PS50887"/>
    </source>
</evidence>
<dbReference type="PROSITE" id="PS50113">
    <property type="entry name" value="PAC"/>
    <property type="match status" value="1"/>
</dbReference>
<dbReference type="InterPro" id="IPR013655">
    <property type="entry name" value="PAS_fold_3"/>
</dbReference>
<proteinExistence type="predicted"/>
<evidence type="ECO:0000313" key="3">
    <source>
        <dbReference type="EMBL" id="SCM70859.1"/>
    </source>
</evidence>
<sequence length="454" mass="50954">MSKLPYSGSQYIQPETRDPIWEWHIPSDNLYLSAGAIKLLQFEGHAPRSMKEFLSHCPLEGLVPYLESVEKILNGSQGPFLELIYMLGKFMVRAQMMVLQRDVFGRGTILVGALAAIDRQKIEPAFTPVLNCRSLINPPAPSSDASRLMLALNAASDGLWDWNPIDGTVYFSPRYLSMLGYTPNAFPPVAESWTSRVHPDDFENIVPMQMRIVESPDYGDSFECTYRFLRADGTWAWILGRGYVTQRNASGKATRIVGLHTDVSAGQADRAQLENLVRNDPLTGLRSRTYYGMTVERLEQQKIRPVGIIACDMDGLKLINDYLGHPEGSKMLCQAALILRTSLYAPDCIARMGGDEFVALLPGCTQEQLKKAIARISKAFDAHNANPDNIPIRMSLGGACAEDMGTSLAQLLVLADRDMLLGKHKERTRWRKHIKKWIEKNTNKIVQIEDSRYM</sequence>
<dbReference type="SMART" id="SM00086">
    <property type="entry name" value="PAC"/>
    <property type="match status" value="1"/>
</dbReference>
<dbReference type="NCBIfam" id="TIGR00254">
    <property type="entry name" value="GGDEF"/>
    <property type="match status" value="1"/>
</dbReference>
<feature type="domain" description="PAC" evidence="1">
    <location>
        <begin position="222"/>
        <end position="275"/>
    </location>
</feature>
<dbReference type="EMBL" id="FMJC01000001">
    <property type="protein sequence ID" value="SCM70859.1"/>
    <property type="molecule type" value="Genomic_DNA"/>
</dbReference>
<dbReference type="CDD" id="cd00130">
    <property type="entry name" value="PAS"/>
    <property type="match status" value="1"/>
</dbReference>
<dbReference type="PANTHER" id="PTHR44757:SF2">
    <property type="entry name" value="BIOFILM ARCHITECTURE MAINTENANCE PROTEIN MBAA"/>
    <property type="match status" value="1"/>
</dbReference>
<dbReference type="Gene3D" id="3.30.70.270">
    <property type="match status" value="1"/>
</dbReference>
<dbReference type="CDD" id="cd01949">
    <property type="entry name" value="GGDEF"/>
    <property type="match status" value="1"/>
</dbReference>
<organism evidence="3">
    <name type="scientific">uncultured Desulfovibrio sp</name>
    <dbReference type="NCBI Taxonomy" id="167968"/>
    <lineage>
        <taxon>Bacteria</taxon>
        <taxon>Pseudomonadati</taxon>
        <taxon>Thermodesulfobacteriota</taxon>
        <taxon>Desulfovibrionia</taxon>
        <taxon>Desulfovibrionales</taxon>
        <taxon>Desulfovibrionaceae</taxon>
        <taxon>Desulfovibrio</taxon>
        <taxon>environmental samples</taxon>
    </lineage>
</organism>
<dbReference type="InterPro" id="IPR000160">
    <property type="entry name" value="GGDEF_dom"/>
</dbReference>
<dbReference type="AlphaFoldDB" id="A0A212L0E1"/>
<dbReference type="SMART" id="SM00267">
    <property type="entry name" value="GGDEF"/>
    <property type="match status" value="1"/>
</dbReference>
<dbReference type="PANTHER" id="PTHR44757">
    <property type="entry name" value="DIGUANYLATE CYCLASE DGCP"/>
    <property type="match status" value="1"/>
</dbReference>
<dbReference type="SUPFAM" id="SSF55785">
    <property type="entry name" value="PYP-like sensor domain (PAS domain)"/>
    <property type="match status" value="1"/>
</dbReference>
<gene>
    <name evidence="3" type="ORF">KL86DES1_10681</name>
</gene>
<dbReference type="SMART" id="SM00091">
    <property type="entry name" value="PAS"/>
    <property type="match status" value="1"/>
</dbReference>
<dbReference type="Pfam" id="PF00990">
    <property type="entry name" value="GGDEF"/>
    <property type="match status" value="1"/>
</dbReference>
<dbReference type="Pfam" id="PF08447">
    <property type="entry name" value="PAS_3"/>
    <property type="match status" value="1"/>
</dbReference>
<dbReference type="Gene3D" id="3.30.450.20">
    <property type="entry name" value="PAS domain"/>
    <property type="match status" value="1"/>
</dbReference>
<name>A0A212L0E1_9BACT</name>